<evidence type="ECO:0000313" key="2">
    <source>
        <dbReference type="EMBL" id="CAF1068637.1"/>
    </source>
</evidence>
<dbReference type="Proteomes" id="UP000682733">
    <property type="component" value="Unassembled WGS sequence"/>
</dbReference>
<feature type="region of interest" description="Disordered" evidence="1">
    <location>
        <begin position="1"/>
        <end position="23"/>
    </location>
</feature>
<sequence length="42" mass="4410">LVGSCGNRSTPEKSPIRIATTTLPKPNINPISVNHLGNTIPT</sequence>
<dbReference type="Proteomes" id="UP000677228">
    <property type="component" value="Unassembled WGS sequence"/>
</dbReference>
<comment type="caution">
    <text evidence="2">The sequence shown here is derived from an EMBL/GenBank/DDBJ whole genome shotgun (WGS) entry which is preliminary data.</text>
</comment>
<dbReference type="EMBL" id="CAJNOK010008629">
    <property type="protein sequence ID" value="CAF1068637.1"/>
    <property type="molecule type" value="Genomic_DNA"/>
</dbReference>
<dbReference type="EMBL" id="CAJOBA010008644">
    <property type="protein sequence ID" value="CAF3833279.1"/>
    <property type="molecule type" value="Genomic_DNA"/>
</dbReference>
<reference evidence="2" key="1">
    <citation type="submission" date="2021-02" db="EMBL/GenBank/DDBJ databases">
        <authorList>
            <person name="Nowell W R."/>
        </authorList>
    </citation>
    <scope>NUCLEOTIDE SEQUENCE</scope>
</reference>
<feature type="non-terminal residue" evidence="2">
    <location>
        <position position="1"/>
    </location>
</feature>
<proteinExistence type="predicted"/>
<name>A0A8S2E5T3_9BILA</name>
<gene>
    <name evidence="2" type="ORF">OVA965_LOCUS17782</name>
    <name evidence="3" type="ORF">TMI583_LOCUS17793</name>
</gene>
<accession>A0A8S2E5T3</accession>
<organism evidence="2 4">
    <name type="scientific">Didymodactylos carnosus</name>
    <dbReference type="NCBI Taxonomy" id="1234261"/>
    <lineage>
        <taxon>Eukaryota</taxon>
        <taxon>Metazoa</taxon>
        <taxon>Spiralia</taxon>
        <taxon>Gnathifera</taxon>
        <taxon>Rotifera</taxon>
        <taxon>Eurotatoria</taxon>
        <taxon>Bdelloidea</taxon>
        <taxon>Philodinida</taxon>
        <taxon>Philodinidae</taxon>
        <taxon>Didymodactylos</taxon>
    </lineage>
</organism>
<evidence type="ECO:0000313" key="3">
    <source>
        <dbReference type="EMBL" id="CAF3833279.1"/>
    </source>
</evidence>
<evidence type="ECO:0000313" key="4">
    <source>
        <dbReference type="Proteomes" id="UP000677228"/>
    </source>
</evidence>
<evidence type="ECO:0000256" key="1">
    <source>
        <dbReference type="SAM" id="MobiDB-lite"/>
    </source>
</evidence>
<protein>
    <submittedName>
        <fullName evidence="2">Uncharacterized protein</fullName>
    </submittedName>
</protein>
<dbReference type="AlphaFoldDB" id="A0A8S2E5T3"/>